<feature type="compositionally biased region" description="Basic residues" evidence="2">
    <location>
        <begin position="197"/>
        <end position="206"/>
    </location>
</feature>
<feature type="coiled-coil region" evidence="1">
    <location>
        <begin position="251"/>
        <end position="285"/>
    </location>
</feature>
<gene>
    <name evidence="3" type="ORF">EJ08DRAFT_680164</name>
</gene>
<reference evidence="3" key="1">
    <citation type="journal article" date="2020" name="Stud. Mycol.">
        <title>101 Dothideomycetes genomes: a test case for predicting lifestyles and emergence of pathogens.</title>
        <authorList>
            <person name="Haridas S."/>
            <person name="Albert R."/>
            <person name="Binder M."/>
            <person name="Bloem J."/>
            <person name="Labutti K."/>
            <person name="Salamov A."/>
            <person name="Andreopoulos B."/>
            <person name="Baker S."/>
            <person name="Barry K."/>
            <person name="Bills G."/>
            <person name="Bluhm B."/>
            <person name="Cannon C."/>
            <person name="Castanera R."/>
            <person name="Culley D."/>
            <person name="Daum C."/>
            <person name="Ezra D."/>
            <person name="Gonzalez J."/>
            <person name="Henrissat B."/>
            <person name="Kuo A."/>
            <person name="Liang C."/>
            <person name="Lipzen A."/>
            <person name="Lutzoni F."/>
            <person name="Magnuson J."/>
            <person name="Mondo S."/>
            <person name="Nolan M."/>
            <person name="Ohm R."/>
            <person name="Pangilinan J."/>
            <person name="Park H.-J."/>
            <person name="Ramirez L."/>
            <person name="Alfaro M."/>
            <person name="Sun H."/>
            <person name="Tritt A."/>
            <person name="Yoshinaga Y."/>
            <person name="Zwiers L.-H."/>
            <person name="Turgeon B."/>
            <person name="Goodwin S."/>
            <person name="Spatafora J."/>
            <person name="Crous P."/>
            <person name="Grigoriev I."/>
        </authorList>
    </citation>
    <scope>NUCLEOTIDE SEQUENCE</scope>
    <source>
        <strain evidence="3">CBS 130266</strain>
    </source>
</reference>
<sequence>MDSNPPKRRKTSPTTRIPVPNLQQNQSPTRASFLSPTRASLSRFNPTLLPVPKSPRARSTPQPSSLTPIPMPDPRSDLLARGQAALNFIMGGLSTSMGGTPTTPNVPSVITGEETDEQMAAMRAANAARRENERLESERRSLAPEVGRAVQGLADTAMEDTVEFLDEDDLPETPEAVRRQLDVEDTPPRGILFSSPSKRRKRKSPLKKNVLPQREEDASAAAEVVVSDSIKESQTQLKSQMKRLPPKDPETIVKEEEKARLEQELEELQKEIRRYERYIGDAEVSSETQGLSADLLTLLSPNPEEALLAAPPLSALLTSFLPFSIPIEAPATVLSKEVIPSHAPLKEADPLPLLSLFTPLTMTSTMNPPTKPHSTNESFQQIHNITLSGPASLLTCNLNLTIESDPTNPRNPTVQNLEIQQLSPWAKREVGEWFTAKAKEGDIAALGYALGRYWDISSTRAQCWSKCCKEFGSLVTCATEEEETGALNVQQLKQKKRGKRAQKGASVEEDVEMGEGEEDIAEVKMSKKELFKHLGRKVIVLKSDEVVLRIGWDVDFDWTGEVESSISAKAAFTSCWNEADEQGFLKKIPATFDMLVQERGVLSAIRIIAGLLFPT</sequence>
<name>A0A9P4NPN7_9PEZI</name>
<keyword evidence="1" id="KW-0175">Coiled coil</keyword>
<feature type="compositionally biased region" description="Basic residues" evidence="2">
    <location>
        <begin position="1"/>
        <end position="11"/>
    </location>
</feature>
<feature type="region of interest" description="Disordered" evidence="2">
    <location>
        <begin position="1"/>
        <end position="73"/>
    </location>
</feature>
<evidence type="ECO:0000256" key="2">
    <source>
        <dbReference type="SAM" id="MobiDB-lite"/>
    </source>
</evidence>
<accession>A0A9P4NPN7</accession>
<proteinExistence type="predicted"/>
<feature type="region of interest" description="Disordered" evidence="2">
    <location>
        <begin position="165"/>
        <end position="222"/>
    </location>
</feature>
<evidence type="ECO:0000313" key="4">
    <source>
        <dbReference type="Proteomes" id="UP000800235"/>
    </source>
</evidence>
<dbReference type="EMBL" id="MU007049">
    <property type="protein sequence ID" value="KAF2429208.1"/>
    <property type="molecule type" value="Genomic_DNA"/>
</dbReference>
<feature type="compositionally biased region" description="Polar residues" evidence="2">
    <location>
        <begin position="57"/>
        <end position="67"/>
    </location>
</feature>
<evidence type="ECO:0000256" key="1">
    <source>
        <dbReference type="SAM" id="Coils"/>
    </source>
</evidence>
<dbReference type="Proteomes" id="UP000800235">
    <property type="component" value="Unassembled WGS sequence"/>
</dbReference>
<evidence type="ECO:0000313" key="3">
    <source>
        <dbReference type="EMBL" id="KAF2429208.1"/>
    </source>
</evidence>
<keyword evidence="4" id="KW-1185">Reference proteome</keyword>
<organism evidence="3 4">
    <name type="scientific">Tothia fuscella</name>
    <dbReference type="NCBI Taxonomy" id="1048955"/>
    <lineage>
        <taxon>Eukaryota</taxon>
        <taxon>Fungi</taxon>
        <taxon>Dikarya</taxon>
        <taxon>Ascomycota</taxon>
        <taxon>Pezizomycotina</taxon>
        <taxon>Dothideomycetes</taxon>
        <taxon>Pleosporomycetidae</taxon>
        <taxon>Venturiales</taxon>
        <taxon>Cylindrosympodiaceae</taxon>
        <taxon>Tothia</taxon>
    </lineage>
</organism>
<dbReference type="OrthoDB" id="4160836at2759"/>
<comment type="caution">
    <text evidence="3">The sequence shown here is derived from an EMBL/GenBank/DDBJ whole genome shotgun (WGS) entry which is preliminary data.</text>
</comment>
<protein>
    <submittedName>
        <fullName evidence="3">Uncharacterized protein</fullName>
    </submittedName>
</protein>
<feature type="compositionally biased region" description="Polar residues" evidence="2">
    <location>
        <begin position="21"/>
        <end position="45"/>
    </location>
</feature>
<dbReference type="AlphaFoldDB" id="A0A9P4NPN7"/>